<evidence type="ECO:0000256" key="5">
    <source>
        <dbReference type="ARBA" id="ARBA00022989"/>
    </source>
</evidence>
<evidence type="ECO:0000313" key="11">
    <source>
        <dbReference type="Proteomes" id="UP000193010"/>
    </source>
</evidence>
<dbReference type="PROSITE" id="PS50893">
    <property type="entry name" value="ABC_TRANSPORTER_2"/>
    <property type="match status" value="1"/>
</dbReference>
<keyword evidence="4 8" id="KW-0812">Transmembrane</keyword>
<dbReference type="Pfam" id="PF00005">
    <property type="entry name" value="ABC_tran"/>
    <property type="match status" value="1"/>
</dbReference>
<feature type="transmembrane region" description="Helical" evidence="8">
    <location>
        <begin position="691"/>
        <end position="712"/>
    </location>
</feature>
<gene>
    <name evidence="10" type="ORF">AWC05_16660</name>
</gene>
<dbReference type="AlphaFoldDB" id="A0A1X1UCW4"/>
<keyword evidence="3" id="KW-0597">Phosphoprotein</keyword>
<name>A0A1X1UCW4_MYCFL</name>
<keyword evidence="5 8" id="KW-1133">Transmembrane helix</keyword>
<keyword evidence="2" id="KW-0813">Transport</keyword>
<dbReference type="InterPro" id="IPR000253">
    <property type="entry name" value="FHA_dom"/>
</dbReference>
<dbReference type="GO" id="GO:0140359">
    <property type="term" value="F:ABC-type transporter activity"/>
    <property type="evidence" value="ECO:0007669"/>
    <property type="project" value="InterPro"/>
</dbReference>
<dbReference type="InterPro" id="IPR050352">
    <property type="entry name" value="ABCG_transporters"/>
</dbReference>
<dbReference type="PANTHER" id="PTHR48041">
    <property type="entry name" value="ABC TRANSPORTER G FAMILY MEMBER 28"/>
    <property type="match status" value="1"/>
</dbReference>
<feature type="transmembrane region" description="Helical" evidence="8">
    <location>
        <begin position="607"/>
        <end position="628"/>
    </location>
</feature>
<dbReference type="GO" id="GO:0016020">
    <property type="term" value="C:membrane"/>
    <property type="evidence" value="ECO:0007669"/>
    <property type="project" value="UniProtKB-SubCell"/>
</dbReference>
<evidence type="ECO:0000256" key="1">
    <source>
        <dbReference type="ARBA" id="ARBA00004141"/>
    </source>
</evidence>
<dbReference type="InterPro" id="IPR003439">
    <property type="entry name" value="ABC_transporter-like_ATP-bd"/>
</dbReference>
<sequence>MRYVFAPGRDVIVAYGDWCDIPLDRLGFAAPPPPIPQPDLLLRFAGTRWVAIDRSRHGIFVDGARVPAVDIRDGQTIALGDPQRGPRLIFRLGAPAGPPGPPPMPPPPMQRPPMPPPPQPPPVPPQQPPPQIPTQRETQRMRIPPTRQPTVERPIPPSAPPPVEPMAPPSPPPPPMPPPPLPPVPPPPLPPAPVAPPPLPPSYPQAEPPAPPADQPIESGEQPRGRGLIERMTDATRKLRASRPAATAMFPTEEPNTTYRLPLDAAARTVGVNAYRLGLSANGHELLTDVSFTARPGTLTAVTGPSAARNSALLGILAGTRAPSAGQVTVDSHDVYSEPESMRTRIGIVGRDERIHRRLTVEWALRYTAELRLPPDTSPENRDRVVDQVLEELDLTPHRSTRIGKLSPELRRCASVAIELVTRPSLLVVDEPSVGLDPDQEAHVMAVLRRQADLGCVVVLATTSLAHLTMCDQVLLLTAAGTMAFAGAPQQVASALGTSDWSDALARVGADPDGAHRAYSALQQAQGPTEPPQAASPWPPQRMPTLTRQAWLIARRQARLLVADPLYTLFLVALPFALAGLTLLIPGDSGLGRPGPTSRNLHEAVEILAALNIAAVLLGTALTVRQLVGERRVFRREQAVGLSTSAYLAGKIVFSSVAAAALTAILFAIVIADKGRPVRGAVLLQNATAELYVSVALTAIISAIVGLALSTLGKSLREVLPLVVPVILASALFAGGLITLVGTWGYDQISWLVPAQWGFAASASTVDLHRVDPQAADVLMWTHYAGWWMFDMLVLAGLGALWAGFARYRLRPPAREIRPRPLHREQQELSDPPG</sequence>
<feature type="transmembrane region" description="Helical" evidence="8">
    <location>
        <begin position="719"/>
        <end position="744"/>
    </location>
</feature>
<dbReference type="STRING" id="292462.AWC05_16660"/>
<dbReference type="Gene3D" id="3.40.50.300">
    <property type="entry name" value="P-loop containing nucleotide triphosphate hydrolases"/>
    <property type="match status" value="1"/>
</dbReference>
<evidence type="ECO:0000256" key="7">
    <source>
        <dbReference type="SAM" id="MobiDB-lite"/>
    </source>
</evidence>
<dbReference type="GO" id="GO:0016887">
    <property type="term" value="F:ATP hydrolysis activity"/>
    <property type="evidence" value="ECO:0007669"/>
    <property type="project" value="InterPro"/>
</dbReference>
<feature type="compositionally biased region" description="Pro residues" evidence="7">
    <location>
        <begin position="96"/>
        <end position="132"/>
    </location>
</feature>
<keyword evidence="6 8" id="KW-0472">Membrane</keyword>
<dbReference type="Pfam" id="PF01061">
    <property type="entry name" value="ABC2_membrane"/>
    <property type="match status" value="1"/>
</dbReference>
<dbReference type="EMBL" id="LQOV01000008">
    <property type="protein sequence ID" value="ORV54640.1"/>
    <property type="molecule type" value="Genomic_DNA"/>
</dbReference>
<feature type="transmembrane region" description="Helical" evidence="8">
    <location>
        <begin position="787"/>
        <end position="808"/>
    </location>
</feature>
<organism evidence="10 11">
    <name type="scientific">Mycobacterium florentinum</name>
    <dbReference type="NCBI Taxonomy" id="292462"/>
    <lineage>
        <taxon>Bacteria</taxon>
        <taxon>Bacillati</taxon>
        <taxon>Actinomycetota</taxon>
        <taxon>Actinomycetes</taxon>
        <taxon>Mycobacteriales</taxon>
        <taxon>Mycobacteriaceae</taxon>
        <taxon>Mycobacterium</taxon>
        <taxon>Mycobacterium simiae complex</taxon>
    </lineage>
</organism>
<dbReference type="OrthoDB" id="9804819at2"/>
<protein>
    <recommendedName>
        <fullName evidence="9">ABC transporter domain-containing protein</fullName>
    </recommendedName>
</protein>
<proteinExistence type="predicted"/>
<dbReference type="SUPFAM" id="SSF49879">
    <property type="entry name" value="SMAD/FHA domain"/>
    <property type="match status" value="1"/>
</dbReference>
<feature type="region of interest" description="Disordered" evidence="7">
    <location>
        <begin position="522"/>
        <end position="541"/>
    </location>
</feature>
<evidence type="ECO:0000256" key="2">
    <source>
        <dbReference type="ARBA" id="ARBA00022448"/>
    </source>
</evidence>
<feature type="domain" description="ABC transporter" evidence="9">
    <location>
        <begin position="267"/>
        <end position="505"/>
    </location>
</feature>
<dbReference type="SUPFAM" id="SSF52540">
    <property type="entry name" value="P-loop containing nucleoside triphosphate hydrolases"/>
    <property type="match status" value="1"/>
</dbReference>
<feature type="compositionally biased region" description="Pro residues" evidence="7">
    <location>
        <begin position="154"/>
        <end position="174"/>
    </location>
</feature>
<dbReference type="InterPro" id="IPR027417">
    <property type="entry name" value="P-loop_NTPase"/>
</dbReference>
<comment type="caution">
    <text evidence="10">The sequence shown here is derived from an EMBL/GenBank/DDBJ whole genome shotgun (WGS) entry which is preliminary data.</text>
</comment>
<feature type="region of interest" description="Disordered" evidence="7">
    <location>
        <begin position="77"/>
        <end position="174"/>
    </location>
</feature>
<feature type="transmembrane region" description="Helical" evidence="8">
    <location>
        <begin position="648"/>
        <end position="671"/>
    </location>
</feature>
<feature type="transmembrane region" description="Helical" evidence="8">
    <location>
        <begin position="566"/>
        <end position="587"/>
    </location>
</feature>
<evidence type="ECO:0000313" key="10">
    <source>
        <dbReference type="EMBL" id="ORV54640.1"/>
    </source>
</evidence>
<dbReference type="Proteomes" id="UP000193010">
    <property type="component" value="Unassembled WGS sequence"/>
</dbReference>
<dbReference type="RefSeq" id="WP_085221699.1">
    <property type="nucleotide sequence ID" value="NZ_AP022576.1"/>
</dbReference>
<dbReference type="PRINTS" id="PR01217">
    <property type="entry name" value="PRICHEXTENSN"/>
</dbReference>
<feature type="region of interest" description="Disordered" evidence="7">
    <location>
        <begin position="191"/>
        <end position="227"/>
    </location>
</feature>
<dbReference type="InterPro" id="IPR008984">
    <property type="entry name" value="SMAD_FHA_dom_sf"/>
</dbReference>
<evidence type="ECO:0000256" key="4">
    <source>
        <dbReference type="ARBA" id="ARBA00022692"/>
    </source>
</evidence>
<accession>A0A1X1UCW4</accession>
<dbReference type="GO" id="GO:0005524">
    <property type="term" value="F:ATP binding"/>
    <property type="evidence" value="ECO:0007669"/>
    <property type="project" value="InterPro"/>
</dbReference>
<reference evidence="10 11" key="1">
    <citation type="submission" date="2016-01" db="EMBL/GenBank/DDBJ databases">
        <title>The new phylogeny of the genus Mycobacterium.</title>
        <authorList>
            <person name="Tarcisio F."/>
            <person name="Conor M."/>
            <person name="Antonella G."/>
            <person name="Elisabetta G."/>
            <person name="Giulia F.S."/>
            <person name="Sara T."/>
            <person name="Anna F."/>
            <person name="Clotilde B."/>
            <person name="Roberto B."/>
            <person name="Veronica D.S."/>
            <person name="Fabio R."/>
            <person name="Monica P."/>
            <person name="Olivier J."/>
            <person name="Enrico T."/>
            <person name="Nicola S."/>
        </authorList>
    </citation>
    <scope>NUCLEOTIDE SEQUENCE [LARGE SCALE GENOMIC DNA]</scope>
    <source>
        <strain evidence="10 11">DSM 44852</strain>
    </source>
</reference>
<evidence type="ECO:0000256" key="6">
    <source>
        <dbReference type="ARBA" id="ARBA00023136"/>
    </source>
</evidence>
<dbReference type="PANTHER" id="PTHR48041:SF139">
    <property type="entry name" value="PROTEIN SCARLET"/>
    <property type="match status" value="1"/>
</dbReference>
<evidence type="ECO:0000256" key="3">
    <source>
        <dbReference type="ARBA" id="ARBA00022553"/>
    </source>
</evidence>
<comment type="subcellular location">
    <subcellularLocation>
        <location evidence="1">Membrane</location>
        <topology evidence="1">Multi-pass membrane protein</topology>
    </subcellularLocation>
</comment>
<evidence type="ECO:0000259" key="9">
    <source>
        <dbReference type="PROSITE" id="PS50893"/>
    </source>
</evidence>
<keyword evidence="11" id="KW-1185">Reference proteome</keyword>
<feature type="compositionally biased region" description="Pro residues" evidence="7">
    <location>
        <begin position="191"/>
        <end position="214"/>
    </location>
</feature>
<dbReference type="Pfam" id="PF00498">
    <property type="entry name" value="FHA"/>
    <property type="match status" value="1"/>
</dbReference>
<evidence type="ECO:0000256" key="8">
    <source>
        <dbReference type="SAM" id="Phobius"/>
    </source>
</evidence>
<dbReference type="InterPro" id="IPR013525">
    <property type="entry name" value="ABC2_TM"/>
</dbReference>